<accession>A0ABU3QW56</accession>
<proteinExistence type="predicted"/>
<evidence type="ECO:0000259" key="2">
    <source>
        <dbReference type="Pfam" id="PF18945"/>
    </source>
</evidence>
<dbReference type="InterPro" id="IPR044032">
    <property type="entry name" value="TssC1_C"/>
</dbReference>
<dbReference type="PANTHER" id="PTHR35565">
    <property type="entry name" value="CYTOPLASMIC PROTEIN-RELATED"/>
    <property type="match status" value="1"/>
</dbReference>
<sequence>MVTTKEEVIEGTLVDEILGFTKISQSDESYPVVKQGVEVLLKEVLDRDQATVRVDKSFVDQLIEELDLRLSAQMDAILHNETFQELEKPWASLNFLVNRTDFSQNIKVQILNATKDDLAEDFEDAPEITQTGLYRRVYTDEYGQFGGEPFGVIIGDYSFNQKGTDIDLLKNLSAVSAMTHAPFIASASNEFFGIDDYSELPSLKELESIFDGAPYTKWRSFRETDDARYVGLTLPKFMLRPTYGEDAIVRNFNYKETITEKGDYLWGNAAYAYASRLVASFAEFRWCPNIIGPQSGGAVEDLAIDVVDVDGSDEIRGPVEVVISDRKEYELAELGFIPLTLRKGGDHAVFFSSNAVQKAIKFGNDEEGQLAELNYKLGTQLPYLFIVCRLAHYIKVLQRENLGSWKTRADLQTELNKWLRRYVADQENPSPATRSARPLRNAELTVSEVKGEAGWYTVSLSVTPHFKFMGANFTLSLSGMLDRN</sequence>
<dbReference type="InterPro" id="IPR044031">
    <property type="entry name" value="TssC1_N"/>
</dbReference>
<dbReference type="PANTHER" id="PTHR35565:SF1">
    <property type="entry name" value="TYPE VI SECRETION SYSTEM CONTRACTILE SHEATH LARGE SUBUNIT"/>
    <property type="match status" value="1"/>
</dbReference>
<dbReference type="NCBIfam" id="TIGR03355">
    <property type="entry name" value="VI_chp_2"/>
    <property type="match status" value="1"/>
</dbReference>
<keyword evidence="4" id="KW-1185">Reference proteome</keyword>
<organism evidence="3 4">
    <name type="scientific">Psychrosphaera aquimarina</name>
    <dbReference type="NCBI Taxonomy" id="2044854"/>
    <lineage>
        <taxon>Bacteria</taxon>
        <taxon>Pseudomonadati</taxon>
        <taxon>Pseudomonadota</taxon>
        <taxon>Gammaproteobacteria</taxon>
        <taxon>Alteromonadales</taxon>
        <taxon>Pseudoalteromonadaceae</taxon>
        <taxon>Psychrosphaera</taxon>
    </lineage>
</organism>
<dbReference type="Proteomes" id="UP001257914">
    <property type="component" value="Unassembled WGS sequence"/>
</dbReference>
<protein>
    <submittedName>
        <fullName evidence="3">Type VI secretion system contractile sheath large subunit</fullName>
    </submittedName>
</protein>
<name>A0ABU3QW56_9GAMM</name>
<reference evidence="3 4" key="1">
    <citation type="submission" date="2023-10" db="EMBL/GenBank/DDBJ databases">
        <title>Psychrosphaera aquimaarina strain SW33 isolated from seawater.</title>
        <authorList>
            <person name="Bayburt H."/>
            <person name="Kim J.M."/>
            <person name="Choi B.J."/>
            <person name="Jeon C.O."/>
        </authorList>
    </citation>
    <scope>NUCLEOTIDE SEQUENCE [LARGE SCALE GENOMIC DNA]</scope>
    <source>
        <strain evidence="3 4">KCTC 52743</strain>
    </source>
</reference>
<dbReference type="RefSeq" id="WP_216055687.1">
    <property type="nucleotide sequence ID" value="NZ_JAWCUA010000001.1"/>
</dbReference>
<feature type="domain" description="TssC1 N-terminal" evidence="1">
    <location>
        <begin position="60"/>
        <end position="357"/>
    </location>
</feature>
<dbReference type="InterPro" id="IPR010269">
    <property type="entry name" value="T6SS_TssC-like"/>
</dbReference>
<evidence type="ECO:0000313" key="3">
    <source>
        <dbReference type="EMBL" id="MDU0111669.1"/>
    </source>
</evidence>
<dbReference type="Pfam" id="PF18945">
    <property type="entry name" value="VipB_2"/>
    <property type="match status" value="1"/>
</dbReference>
<dbReference type="EMBL" id="JAWCUA010000001">
    <property type="protein sequence ID" value="MDU0111669.1"/>
    <property type="molecule type" value="Genomic_DNA"/>
</dbReference>
<comment type="caution">
    <text evidence="3">The sequence shown here is derived from an EMBL/GenBank/DDBJ whole genome shotgun (WGS) entry which is preliminary data.</text>
</comment>
<evidence type="ECO:0000259" key="1">
    <source>
        <dbReference type="Pfam" id="PF05943"/>
    </source>
</evidence>
<evidence type="ECO:0000313" key="4">
    <source>
        <dbReference type="Proteomes" id="UP001257914"/>
    </source>
</evidence>
<gene>
    <name evidence="3" type="primary">tssC</name>
    <name evidence="3" type="ORF">RT723_01310</name>
</gene>
<dbReference type="Pfam" id="PF05943">
    <property type="entry name" value="VipB"/>
    <property type="match status" value="1"/>
</dbReference>
<feature type="domain" description="TssC1 C-terminal" evidence="2">
    <location>
        <begin position="371"/>
        <end position="480"/>
    </location>
</feature>